<reference evidence="10 11" key="1">
    <citation type="journal article" date="2014" name="Genome Biol. Evol.">
        <title>Comparative genomics and transcriptomics analyses reveal divergent lifestyle features of nematode endoparasitic fungus Hirsutella minnesotensis.</title>
        <authorList>
            <person name="Lai Y."/>
            <person name="Liu K."/>
            <person name="Zhang X."/>
            <person name="Zhang X."/>
            <person name="Li K."/>
            <person name="Wang N."/>
            <person name="Shu C."/>
            <person name="Wu Y."/>
            <person name="Wang C."/>
            <person name="Bushley K.E."/>
            <person name="Xiang M."/>
            <person name="Liu X."/>
        </authorList>
    </citation>
    <scope>NUCLEOTIDE SEQUENCE [LARGE SCALE GENOMIC DNA]</scope>
    <source>
        <strain evidence="10 11">3608</strain>
    </source>
</reference>
<evidence type="ECO:0000313" key="11">
    <source>
        <dbReference type="Proteomes" id="UP000054481"/>
    </source>
</evidence>
<evidence type="ECO:0000256" key="8">
    <source>
        <dbReference type="RuleBase" id="RU361235"/>
    </source>
</evidence>
<proteinExistence type="inferred from homology"/>
<dbReference type="PROSITE" id="PS00122">
    <property type="entry name" value="CARBOXYLESTERASE_B_1"/>
    <property type="match status" value="1"/>
</dbReference>
<keyword evidence="11" id="KW-1185">Reference proteome</keyword>
<dbReference type="GO" id="GO:0005576">
    <property type="term" value="C:extracellular region"/>
    <property type="evidence" value="ECO:0007669"/>
    <property type="project" value="UniProtKB-SubCell"/>
</dbReference>
<dbReference type="Pfam" id="PF00135">
    <property type="entry name" value="COesterase"/>
    <property type="match status" value="1"/>
</dbReference>
<evidence type="ECO:0000313" key="10">
    <source>
        <dbReference type="EMBL" id="KJZ72761.1"/>
    </source>
</evidence>
<dbReference type="InterPro" id="IPR019826">
    <property type="entry name" value="Carboxylesterase_B_AS"/>
</dbReference>
<evidence type="ECO:0000256" key="4">
    <source>
        <dbReference type="ARBA" id="ARBA00022729"/>
    </source>
</evidence>
<gene>
    <name evidence="10" type="ORF">HIM_07836</name>
</gene>
<dbReference type="Proteomes" id="UP000054481">
    <property type="component" value="Unassembled WGS sequence"/>
</dbReference>
<dbReference type="InterPro" id="IPR029058">
    <property type="entry name" value="AB_hydrolase_fold"/>
</dbReference>
<evidence type="ECO:0000259" key="9">
    <source>
        <dbReference type="Pfam" id="PF00135"/>
    </source>
</evidence>
<comment type="subcellular location">
    <subcellularLocation>
        <location evidence="1">Secreted</location>
    </subcellularLocation>
</comment>
<dbReference type="SUPFAM" id="SSF53474">
    <property type="entry name" value="alpha/beta-Hydrolases"/>
    <property type="match status" value="1"/>
</dbReference>
<evidence type="ECO:0000256" key="7">
    <source>
        <dbReference type="ARBA" id="ARBA00023180"/>
    </source>
</evidence>
<evidence type="ECO:0000256" key="2">
    <source>
        <dbReference type="ARBA" id="ARBA00005964"/>
    </source>
</evidence>
<dbReference type="OrthoDB" id="408631at2759"/>
<sequence>MLISTDERHRLGKILSRVLELPFLKTVVGQEDCLTLDITRPAGSQPGDKLPVLFWIFGGGFQIGSTQSYDAKGLLTHALHEKQPFIFVAVNYRLGGFGFLPGKEVLRDGSANLGLLDQRMGLQWVADNIHAFGGDASKVTIWGESAGGTSVYHQMLLHGGNATYKGKSLFRGAIINSGSAIPVQPVDSSKGQSIFNRVAQQAGCNHEYDPLACLRKLPYEKFLHAASSVPSLFSYNSLALPYLPRPDGQVVLDSPEKMTEQGKIHPVPLIIGDQEDEGTLFSIFQRNVSSATRMADYLSSYFFPQAPIDKLREFVDLYEPAISEGSPFRTDQSNDLYPGFKRVAAIIGDINFTGNRRVALEALSKAKPDLPTWSYLSSYAHKTPILGTFHGSDILQIFFGLQSNHATRSCRSYYLNFLHHLDPNIGTQSSAQWPQWKANQDLMWFKSQSQNDILRDNFRSGPITWMANHQQLLHL</sequence>
<protein>
    <recommendedName>
        <fullName evidence="8">Carboxylic ester hydrolase</fullName>
        <ecNumber evidence="8">3.1.1.-</ecNumber>
    </recommendedName>
</protein>
<keyword evidence="3" id="KW-0964">Secreted</keyword>
<evidence type="ECO:0000256" key="1">
    <source>
        <dbReference type="ARBA" id="ARBA00004613"/>
    </source>
</evidence>
<dbReference type="InterPro" id="IPR002018">
    <property type="entry name" value="CarbesteraseB"/>
</dbReference>
<dbReference type="InterPro" id="IPR050309">
    <property type="entry name" value="Type-B_Carboxylest/Lipase"/>
</dbReference>
<name>A0A0F7ZHJ7_9HYPO</name>
<evidence type="ECO:0000256" key="3">
    <source>
        <dbReference type="ARBA" id="ARBA00022525"/>
    </source>
</evidence>
<comment type="similarity">
    <text evidence="2 8">Belongs to the type-B carboxylesterase/lipase family.</text>
</comment>
<accession>A0A0F7ZHJ7</accession>
<keyword evidence="5 8" id="KW-0378">Hydrolase</keyword>
<dbReference type="GO" id="GO:0016787">
    <property type="term" value="F:hydrolase activity"/>
    <property type="evidence" value="ECO:0007669"/>
    <property type="project" value="UniProtKB-KW"/>
</dbReference>
<keyword evidence="6" id="KW-0443">Lipid metabolism</keyword>
<dbReference type="Gene3D" id="3.40.50.1820">
    <property type="entry name" value="alpha/beta hydrolase"/>
    <property type="match status" value="1"/>
</dbReference>
<evidence type="ECO:0000256" key="5">
    <source>
        <dbReference type="ARBA" id="ARBA00022801"/>
    </source>
</evidence>
<organism evidence="10 11">
    <name type="scientific">Hirsutella minnesotensis 3608</name>
    <dbReference type="NCBI Taxonomy" id="1043627"/>
    <lineage>
        <taxon>Eukaryota</taxon>
        <taxon>Fungi</taxon>
        <taxon>Dikarya</taxon>
        <taxon>Ascomycota</taxon>
        <taxon>Pezizomycotina</taxon>
        <taxon>Sordariomycetes</taxon>
        <taxon>Hypocreomycetidae</taxon>
        <taxon>Hypocreales</taxon>
        <taxon>Ophiocordycipitaceae</taxon>
        <taxon>Hirsutella</taxon>
    </lineage>
</organism>
<dbReference type="EC" id="3.1.1.-" evidence="8"/>
<feature type="domain" description="Carboxylesterase type B" evidence="9">
    <location>
        <begin position="29"/>
        <end position="449"/>
    </location>
</feature>
<dbReference type="AlphaFoldDB" id="A0A0F7ZHJ7"/>
<dbReference type="EMBL" id="KQ030542">
    <property type="protein sequence ID" value="KJZ72761.1"/>
    <property type="molecule type" value="Genomic_DNA"/>
</dbReference>
<keyword evidence="4" id="KW-0732">Signal</keyword>
<dbReference type="PANTHER" id="PTHR11559">
    <property type="entry name" value="CARBOXYLESTERASE"/>
    <property type="match status" value="1"/>
</dbReference>
<dbReference type="FunFam" id="3.40.50.1820:FF:000213">
    <property type="entry name" value="Carboxylic ester hydrolase"/>
    <property type="match status" value="1"/>
</dbReference>
<dbReference type="GO" id="GO:0006629">
    <property type="term" value="P:lipid metabolic process"/>
    <property type="evidence" value="ECO:0007669"/>
    <property type="project" value="UniProtKB-KW"/>
</dbReference>
<keyword evidence="7" id="KW-0325">Glycoprotein</keyword>
<evidence type="ECO:0000256" key="6">
    <source>
        <dbReference type="ARBA" id="ARBA00023098"/>
    </source>
</evidence>